<dbReference type="STRING" id="1563157.AQS70_20925"/>
<dbReference type="EMBL" id="LLWH01000053">
    <property type="protein sequence ID" value="KQB54738.1"/>
    <property type="molecule type" value="Genomic_DNA"/>
</dbReference>
<evidence type="ECO:0000313" key="3">
    <source>
        <dbReference type="Proteomes" id="UP000050342"/>
    </source>
</evidence>
<feature type="transmembrane region" description="Helical" evidence="1">
    <location>
        <begin position="31"/>
        <end position="50"/>
    </location>
</feature>
<dbReference type="Pfam" id="PF04350">
    <property type="entry name" value="PilO"/>
    <property type="match status" value="1"/>
</dbReference>
<keyword evidence="3" id="KW-1185">Reference proteome</keyword>
<proteinExistence type="predicted"/>
<protein>
    <submittedName>
        <fullName evidence="2">Pilus assembly protein PilO</fullName>
    </submittedName>
</protein>
<reference evidence="2 3" key="1">
    <citation type="submission" date="2015-10" db="EMBL/GenBank/DDBJ databases">
        <title>Pseudomonas helleri sp. nov. and Pseudomonas weihenstephanensis sp. nov., isolated from raw cows milk.</title>
        <authorList>
            <person name="Von Neubeck M."/>
            <person name="Huptas C."/>
            <person name="Wenning M."/>
            <person name="Scherer S."/>
        </authorList>
    </citation>
    <scope>NUCLEOTIDE SEQUENCE [LARGE SCALE GENOMIC DNA]</scope>
    <source>
        <strain evidence="2 3">BSTT44</strain>
    </source>
</reference>
<dbReference type="Proteomes" id="UP000050342">
    <property type="component" value="Unassembled WGS sequence"/>
</dbReference>
<name>A0A0Q0SRJ7_9PSED</name>
<evidence type="ECO:0000256" key="1">
    <source>
        <dbReference type="SAM" id="Phobius"/>
    </source>
</evidence>
<keyword evidence="1" id="KW-0472">Membrane</keyword>
<dbReference type="Gene3D" id="3.30.70.60">
    <property type="match status" value="1"/>
</dbReference>
<dbReference type="RefSeq" id="WP_055101870.1">
    <property type="nucleotide sequence ID" value="NZ_LLWH01000053.1"/>
</dbReference>
<accession>A0A0Q0SRJ7</accession>
<dbReference type="InterPro" id="IPR007445">
    <property type="entry name" value="PilO"/>
</dbReference>
<evidence type="ECO:0000313" key="2">
    <source>
        <dbReference type="EMBL" id="KQB54738.1"/>
    </source>
</evidence>
<dbReference type="GO" id="GO:0043683">
    <property type="term" value="P:type IV pilus assembly"/>
    <property type="evidence" value="ECO:0007669"/>
    <property type="project" value="InterPro"/>
</dbReference>
<dbReference type="GO" id="GO:0043107">
    <property type="term" value="P:type IV pilus-dependent motility"/>
    <property type="evidence" value="ECO:0007669"/>
    <property type="project" value="InterPro"/>
</dbReference>
<dbReference type="PIRSF" id="PIRSF016482">
    <property type="entry name" value="PilO"/>
    <property type="match status" value="1"/>
</dbReference>
<dbReference type="PANTHER" id="PTHR39555">
    <property type="entry name" value="FIMBRIAL ASSEMBLY PROTEIN PILO-LIKE PROTEIN-RELATED"/>
    <property type="match status" value="1"/>
</dbReference>
<dbReference type="PANTHER" id="PTHR39555:SF1">
    <property type="entry name" value="TYPE IV PILUS INNER MEMBRANE COMPONENT PILO"/>
    <property type="match status" value="1"/>
</dbReference>
<dbReference type="AlphaFoldDB" id="A0A0Q0SRJ7"/>
<keyword evidence="1" id="KW-1133">Transmembrane helix</keyword>
<keyword evidence="1" id="KW-0812">Transmembrane</keyword>
<gene>
    <name evidence="2" type="ORF">AQS70_20925</name>
</gene>
<organism evidence="2 3">
    <name type="scientific">Pseudomonas endophytica</name>
    <dbReference type="NCBI Taxonomy" id="1563157"/>
    <lineage>
        <taxon>Bacteria</taxon>
        <taxon>Pseudomonadati</taxon>
        <taxon>Pseudomonadota</taxon>
        <taxon>Gammaproteobacteria</taxon>
        <taxon>Pseudomonadales</taxon>
        <taxon>Pseudomonadaceae</taxon>
        <taxon>Pseudomonas</taxon>
    </lineage>
</organism>
<sequence length="203" mass="22828">MVAQWLGRLNPFDVRDLDVDRIGSWSLRLKAAVALVLVSSVLVMGYWLLLRSPVNQLAQQREAEVTLKTEWASKVAQTSSLEAYLAHMRELETVFSGVLKQLPSQAEVPGLLEEVSRIGQISGLRIEHIQWSPEVLQPFYAELPLKLVLIGGYHDLGRFVSQMASLPRIVTLHDFTLAPLNETNDGQLRMTLLAKTYRTHDQG</sequence>
<dbReference type="OrthoDB" id="9802133at2"/>
<dbReference type="InterPro" id="IPR014717">
    <property type="entry name" value="Transl_elong_EF1B/ribsomal_bS6"/>
</dbReference>
<comment type="caution">
    <text evidence="2">The sequence shown here is derived from an EMBL/GenBank/DDBJ whole genome shotgun (WGS) entry which is preliminary data.</text>
</comment>